<proteinExistence type="predicted"/>
<dbReference type="GO" id="GO:0019905">
    <property type="term" value="F:syntaxin binding"/>
    <property type="evidence" value="ECO:0007669"/>
    <property type="project" value="TreeGrafter"/>
</dbReference>
<evidence type="ECO:0000313" key="2">
    <source>
        <dbReference type="EMBL" id="KAK1276263.1"/>
    </source>
</evidence>
<reference evidence="2" key="1">
    <citation type="journal article" date="2023" name="Nat. Commun.">
        <title>Diploid and tetraploid genomes of Acorus and the evolution of monocots.</title>
        <authorList>
            <person name="Ma L."/>
            <person name="Liu K.W."/>
            <person name="Li Z."/>
            <person name="Hsiao Y.Y."/>
            <person name="Qi Y."/>
            <person name="Fu T."/>
            <person name="Tang G.D."/>
            <person name="Zhang D."/>
            <person name="Sun W.H."/>
            <person name="Liu D.K."/>
            <person name="Li Y."/>
            <person name="Chen G.Z."/>
            <person name="Liu X.D."/>
            <person name="Liao X.Y."/>
            <person name="Jiang Y.T."/>
            <person name="Yu X."/>
            <person name="Hao Y."/>
            <person name="Huang J."/>
            <person name="Zhao X.W."/>
            <person name="Ke S."/>
            <person name="Chen Y.Y."/>
            <person name="Wu W.L."/>
            <person name="Hsu J.L."/>
            <person name="Lin Y.F."/>
            <person name="Huang M.D."/>
            <person name="Li C.Y."/>
            <person name="Huang L."/>
            <person name="Wang Z.W."/>
            <person name="Zhao X."/>
            <person name="Zhong W.Y."/>
            <person name="Peng D.H."/>
            <person name="Ahmad S."/>
            <person name="Lan S."/>
            <person name="Zhang J.S."/>
            <person name="Tsai W.C."/>
            <person name="Van de Peer Y."/>
            <person name="Liu Z.J."/>
        </authorList>
    </citation>
    <scope>NUCLEOTIDE SEQUENCE</scope>
    <source>
        <strain evidence="2">SCP</strain>
    </source>
</reference>
<dbReference type="PANTHER" id="PTHR14190">
    <property type="entry name" value="SUPPRESSOR OF ACTIN MUTATIONS 2/VACUOLAR PROTEIN SORTING 52"/>
    <property type="match status" value="1"/>
</dbReference>
<accession>A0AAV9BJP2</accession>
<dbReference type="PANTHER" id="PTHR14190:SF7">
    <property type="entry name" value="VACUOLAR PROTEIN SORTING-ASSOCIATED PROTEIN 52 HOMOLOG"/>
    <property type="match status" value="1"/>
</dbReference>
<dbReference type="InterPro" id="IPR048319">
    <property type="entry name" value="Vps52_CC"/>
</dbReference>
<dbReference type="Pfam" id="PF04129">
    <property type="entry name" value="Vps52_CC"/>
    <property type="match status" value="1"/>
</dbReference>
<dbReference type="GO" id="GO:0006896">
    <property type="term" value="P:Golgi to vacuole transport"/>
    <property type="evidence" value="ECO:0007669"/>
    <property type="project" value="TreeGrafter"/>
</dbReference>
<protein>
    <recommendedName>
        <fullName evidence="1">Vps52 coiled-coil domain-containing protein</fullName>
    </recommendedName>
</protein>
<gene>
    <name evidence="2" type="ORF">QJS04_geneDACA003983</name>
</gene>
<reference evidence="2" key="2">
    <citation type="submission" date="2023-06" db="EMBL/GenBank/DDBJ databases">
        <authorList>
            <person name="Ma L."/>
            <person name="Liu K.-W."/>
            <person name="Li Z."/>
            <person name="Hsiao Y.-Y."/>
            <person name="Qi Y."/>
            <person name="Fu T."/>
            <person name="Tang G."/>
            <person name="Zhang D."/>
            <person name="Sun W.-H."/>
            <person name="Liu D.-K."/>
            <person name="Li Y."/>
            <person name="Chen G.-Z."/>
            <person name="Liu X.-D."/>
            <person name="Liao X.-Y."/>
            <person name="Jiang Y.-T."/>
            <person name="Yu X."/>
            <person name="Hao Y."/>
            <person name="Huang J."/>
            <person name="Zhao X.-W."/>
            <person name="Ke S."/>
            <person name="Chen Y.-Y."/>
            <person name="Wu W.-L."/>
            <person name="Hsu J.-L."/>
            <person name="Lin Y.-F."/>
            <person name="Huang M.-D."/>
            <person name="Li C.-Y."/>
            <person name="Huang L."/>
            <person name="Wang Z.-W."/>
            <person name="Zhao X."/>
            <person name="Zhong W.-Y."/>
            <person name="Peng D.-H."/>
            <person name="Ahmad S."/>
            <person name="Lan S."/>
            <person name="Zhang J.-S."/>
            <person name="Tsai W.-C."/>
            <person name="Van De Peer Y."/>
            <person name="Liu Z.-J."/>
        </authorList>
    </citation>
    <scope>NUCLEOTIDE SEQUENCE</scope>
    <source>
        <strain evidence="2">SCP</strain>
        <tissue evidence="2">Leaves</tissue>
    </source>
</reference>
<keyword evidence="3" id="KW-1185">Reference proteome</keyword>
<dbReference type="Proteomes" id="UP001179952">
    <property type="component" value="Unassembled WGS sequence"/>
</dbReference>
<comment type="caution">
    <text evidence="2">The sequence shown here is derived from an EMBL/GenBank/DDBJ whole genome shotgun (WGS) entry which is preliminary data.</text>
</comment>
<feature type="domain" description="Vps52 coiled-coil" evidence="1">
    <location>
        <begin position="55"/>
        <end position="105"/>
    </location>
</feature>
<dbReference type="GO" id="GO:0042147">
    <property type="term" value="P:retrograde transport, endosome to Golgi"/>
    <property type="evidence" value="ECO:0007669"/>
    <property type="project" value="TreeGrafter"/>
</dbReference>
<dbReference type="EMBL" id="JAUJYN010000003">
    <property type="protein sequence ID" value="KAK1276263.1"/>
    <property type="molecule type" value="Genomic_DNA"/>
</dbReference>
<sequence length="106" mass="11935">MCGKAPSITSRLGPNIVFGRMGQEVLNILSKGTKLREYTKGVENNVRQDELESIQVNDEYMRTLGILSKKLKFVEVDPMVKSSKALKDVQPELERLRQKAVAKVSE</sequence>
<dbReference type="GO" id="GO:0000938">
    <property type="term" value="C:GARP complex"/>
    <property type="evidence" value="ECO:0007669"/>
    <property type="project" value="TreeGrafter"/>
</dbReference>
<evidence type="ECO:0000259" key="1">
    <source>
        <dbReference type="Pfam" id="PF04129"/>
    </source>
</evidence>
<dbReference type="InterPro" id="IPR007258">
    <property type="entry name" value="Vps52"/>
</dbReference>
<evidence type="ECO:0000313" key="3">
    <source>
        <dbReference type="Proteomes" id="UP001179952"/>
    </source>
</evidence>
<organism evidence="2 3">
    <name type="scientific">Acorus gramineus</name>
    <name type="common">Dwarf sweet flag</name>
    <dbReference type="NCBI Taxonomy" id="55184"/>
    <lineage>
        <taxon>Eukaryota</taxon>
        <taxon>Viridiplantae</taxon>
        <taxon>Streptophyta</taxon>
        <taxon>Embryophyta</taxon>
        <taxon>Tracheophyta</taxon>
        <taxon>Spermatophyta</taxon>
        <taxon>Magnoliopsida</taxon>
        <taxon>Liliopsida</taxon>
        <taxon>Acoraceae</taxon>
        <taxon>Acorus</taxon>
    </lineage>
</organism>
<dbReference type="GO" id="GO:0005829">
    <property type="term" value="C:cytosol"/>
    <property type="evidence" value="ECO:0007669"/>
    <property type="project" value="GOC"/>
</dbReference>
<dbReference type="GO" id="GO:0032456">
    <property type="term" value="P:endocytic recycling"/>
    <property type="evidence" value="ECO:0007669"/>
    <property type="project" value="TreeGrafter"/>
</dbReference>
<dbReference type="AlphaFoldDB" id="A0AAV9BJP2"/>
<name>A0AAV9BJP2_ACOGR</name>